<dbReference type="PANTHER" id="PTHR43643">
    <property type="entry name" value="HISTIDINOL-PHOSPHATE AMINOTRANSFERASE 2"/>
    <property type="match status" value="1"/>
</dbReference>
<evidence type="ECO:0000313" key="8">
    <source>
        <dbReference type="EMBL" id="GGZ07504.1"/>
    </source>
</evidence>
<reference evidence="8" key="1">
    <citation type="journal article" date="2014" name="Int. J. Syst. Evol. Microbiol.">
        <title>Complete genome sequence of Corynebacterium casei LMG S-19264T (=DSM 44701T), isolated from a smear-ripened cheese.</title>
        <authorList>
            <consortium name="US DOE Joint Genome Institute (JGI-PGF)"/>
            <person name="Walter F."/>
            <person name="Albersmeier A."/>
            <person name="Kalinowski J."/>
            <person name="Ruckert C."/>
        </authorList>
    </citation>
    <scope>NUCLEOTIDE SEQUENCE</scope>
    <source>
        <strain evidence="8">KCTC 32255</strain>
    </source>
</reference>
<keyword evidence="6" id="KW-1133">Transmembrane helix</keyword>
<evidence type="ECO:0000256" key="1">
    <source>
        <dbReference type="ARBA" id="ARBA00007970"/>
    </source>
</evidence>
<dbReference type="AlphaFoldDB" id="A0A918PG83"/>
<keyword evidence="6" id="KW-0812">Transmembrane</keyword>
<feature type="domain" description="Aminotransferase class I/classII large" evidence="7">
    <location>
        <begin position="101"/>
        <end position="381"/>
    </location>
</feature>
<comment type="pathway">
    <text evidence="5">Amino-acid biosynthesis.</text>
</comment>
<dbReference type="Proteomes" id="UP000648075">
    <property type="component" value="Unassembled WGS sequence"/>
</dbReference>
<dbReference type="InterPro" id="IPR050106">
    <property type="entry name" value="HistidinolP_aminotransfase"/>
</dbReference>
<dbReference type="InterPro" id="IPR015422">
    <property type="entry name" value="PyrdxlP-dep_Trfase_small"/>
</dbReference>
<proteinExistence type="inferred from homology"/>
<evidence type="ECO:0000256" key="4">
    <source>
        <dbReference type="ARBA" id="ARBA00022898"/>
    </source>
</evidence>
<accession>A0A918PG83</accession>
<dbReference type="CDD" id="cd00609">
    <property type="entry name" value="AAT_like"/>
    <property type="match status" value="1"/>
</dbReference>
<dbReference type="InterPro" id="IPR015424">
    <property type="entry name" value="PyrdxlP-dep_Trfase"/>
</dbReference>
<sequence>MAGQDWREDAGARGYSRRQIGRVAALLGGGLAMSGIVGEWALQAQGLAVPQSVPGAVRLNANECWTGPFAAGIAAASAVLAQANRYEPDGELDKFLAMVSRVEGVPKDTVLAWPGSSDPLSRCAVTFASPTRGLVTGDPTFEVIWATGAWVGAKVSRVPLAADGGHDVRAMLAADPDAGLFYICTPNNPTGTVTARADIEWLLTNKRADAVVLVDEAYIHWTDAPSLIRLAATRTDLIVMRTFSKLFGMAGMRLGYTVAAPALHERMMRYDGRLVTTMLPIPAVACGTASLPLSSEIAARRAAMIAARDATSAHLVRRGLTVMAGSHANMLMVGWAGRDPKAVVAALAGQGVQIGRSWTALPAMSRVTIGSEAEMAKFCGAVDRMLAS</sequence>
<keyword evidence="6" id="KW-0472">Membrane</keyword>
<organism evidence="8 9">
    <name type="scientific">Novosphingobium colocasiae</name>
    <dbReference type="NCBI Taxonomy" id="1256513"/>
    <lineage>
        <taxon>Bacteria</taxon>
        <taxon>Pseudomonadati</taxon>
        <taxon>Pseudomonadota</taxon>
        <taxon>Alphaproteobacteria</taxon>
        <taxon>Sphingomonadales</taxon>
        <taxon>Sphingomonadaceae</taxon>
        <taxon>Novosphingobium</taxon>
    </lineage>
</organism>
<evidence type="ECO:0000256" key="2">
    <source>
        <dbReference type="ARBA" id="ARBA00022576"/>
    </source>
</evidence>
<evidence type="ECO:0000256" key="3">
    <source>
        <dbReference type="ARBA" id="ARBA00022679"/>
    </source>
</evidence>
<name>A0A918PG83_9SPHN</name>
<gene>
    <name evidence="8" type="primary">hisC</name>
    <name evidence="8" type="ORF">GCM10011614_23060</name>
</gene>
<evidence type="ECO:0000259" key="7">
    <source>
        <dbReference type="Pfam" id="PF00155"/>
    </source>
</evidence>
<dbReference type="Gene3D" id="3.40.640.10">
    <property type="entry name" value="Type I PLP-dependent aspartate aminotransferase-like (Major domain)"/>
    <property type="match status" value="1"/>
</dbReference>
<comment type="similarity">
    <text evidence="1">Belongs to the class-II pyridoxal-phosphate-dependent aminotransferase family. Histidinol-phosphate aminotransferase subfamily.</text>
</comment>
<keyword evidence="2 8" id="KW-0032">Aminotransferase</keyword>
<evidence type="ECO:0000256" key="6">
    <source>
        <dbReference type="SAM" id="Phobius"/>
    </source>
</evidence>
<dbReference type="NCBIfam" id="NF006580">
    <property type="entry name" value="PRK09105.1"/>
    <property type="match status" value="1"/>
</dbReference>
<evidence type="ECO:0000313" key="9">
    <source>
        <dbReference type="Proteomes" id="UP000648075"/>
    </source>
</evidence>
<keyword evidence="9" id="KW-1185">Reference proteome</keyword>
<dbReference type="PANTHER" id="PTHR43643:SF3">
    <property type="entry name" value="HISTIDINOL-PHOSPHATE AMINOTRANSFERASE"/>
    <property type="match status" value="1"/>
</dbReference>
<feature type="transmembrane region" description="Helical" evidence="6">
    <location>
        <begin position="23"/>
        <end position="42"/>
    </location>
</feature>
<dbReference type="Pfam" id="PF00155">
    <property type="entry name" value="Aminotran_1_2"/>
    <property type="match status" value="1"/>
</dbReference>
<keyword evidence="4" id="KW-0663">Pyridoxal phosphate</keyword>
<dbReference type="GO" id="GO:0008483">
    <property type="term" value="F:transaminase activity"/>
    <property type="evidence" value="ECO:0007669"/>
    <property type="project" value="UniProtKB-KW"/>
</dbReference>
<dbReference type="EMBL" id="BMZA01000008">
    <property type="protein sequence ID" value="GGZ07504.1"/>
    <property type="molecule type" value="Genomic_DNA"/>
</dbReference>
<dbReference type="RefSeq" id="WP_189621349.1">
    <property type="nucleotide sequence ID" value="NZ_BMZA01000008.1"/>
</dbReference>
<dbReference type="SUPFAM" id="SSF53383">
    <property type="entry name" value="PLP-dependent transferases"/>
    <property type="match status" value="1"/>
</dbReference>
<keyword evidence="3" id="KW-0808">Transferase</keyword>
<dbReference type="Gene3D" id="3.90.1150.10">
    <property type="entry name" value="Aspartate Aminotransferase, domain 1"/>
    <property type="match status" value="1"/>
</dbReference>
<protein>
    <submittedName>
        <fullName evidence="8">Aminotransferase</fullName>
    </submittedName>
</protein>
<dbReference type="GO" id="GO:0030170">
    <property type="term" value="F:pyridoxal phosphate binding"/>
    <property type="evidence" value="ECO:0007669"/>
    <property type="project" value="InterPro"/>
</dbReference>
<evidence type="ECO:0000256" key="5">
    <source>
        <dbReference type="ARBA" id="ARBA00029440"/>
    </source>
</evidence>
<reference evidence="8" key="2">
    <citation type="submission" date="2020-09" db="EMBL/GenBank/DDBJ databases">
        <authorList>
            <person name="Sun Q."/>
            <person name="Kim S."/>
        </authorList>
    </citation>
    <scope>NUCLEOTIDE SEQUENCE</scope>
    <source>
        <strain evidence="8">KCTC 32255</strain>
    </source>
</reference>
<dbReference type="InterPro" id="IPR015421">
    <property type="entry name" value="PyrdxlP-dep_Trfase_major"/>
</dbReference>
<dbReference type="InterPro" id="IPR004839">
    <property type="entry name" value="Aminotransferase_I/II_large"/>
</dbReference>
<comment type="caution">
    <text evidence="8">The sequence shown here is derived from an EMBL/GenBank/DDBJ whole genome shotgun (WGS) entry which is preliminary data.</text>
</comment>